<name>A0A2P2Q6M2_RHIMU</name>
<sequence length="18" mass="2058">MVLSAFDTLLVCDEFIEL</sequence>
<protein>
    <submittedName>
        <fullName evidence="1">Uncharacterized protein</fullName>
    </submittedName>
</protein>
<dbReference type="AlphaFoldDB" id="A0A2P2Q6M2"/>
<reference evidence="1" key="1">
    <citation type="submission" date="2018-02" db="EMBL/GenBank/DDBJ databases">
        <title>Rhizophora mucronata_Transcriptome.</title>
        <authorList>
            <person name="Meera S.P."/>
            <person name="Sreeshan A."/>
            <person name="Augustine A."/>
        </authorList>
    </citation>
    <scope>NUCLEOTIDE SEQUENCE</scope>
    <source>
        <tissue evidence="1">Leaf</tissue>
    </source>
</reference>
<proteinExistence type="predicted"/>
<organism evidence="1">
    <name type="scientific">Rhizophora mucronata</name>
    <name type="common">Asiatic mangrove</name>
    <dbReference type="NCBI Taxonomy" id="61149"/>
    <lineage>
        <taxon>Eukaryota</taxon>
        <taxon>Viridiplantae</taxon>
        <taxon>Streptophyta</taxon>
        <taxon>Embryophyta</taxon>
        <taxon>Tracheophyta</taxon>
        <taxon>Spermatophyta</taxon>
        <taxon>Magnoliopsida</taxon>
        <taxon>eudicotyledons</taxon>
        <taxon>Gunneridae</taxon>
        <taxon>Pentapetalae</taxon>
        <taxon>rosids</taxon>
        <taxon>fabids</taxon>
        <taxon>Malpighiales</taxon>
        <taxon>Rhizophoraceae</taxon>
        <taxon>Rhizophora</taxon>
    </lineage>
</organism>
<dbReference type="EMBL" id="GGEC01082149">
    <property type="protein sequence ID" value="MBX62633.1"/>
    <property type="molecule type" value="Transcribed_RNA"/>
</dbReference>
<evidence type="ECO:0000313" key="1">
    <source>
        <dbReference type="EMBL" id="MBX62633.1"/>
    </source>
</evidence>
<accession>A0A2P2Q6M2</accession>